<accession>A0A0A9FXT0</accession>
<dbReference type="EMBL" id="GBRH01180271">
    <property type="protein sequence ID" value="JAE17625.1"/>
    <property type="molecule type" value="Transcribed_RNA"/>
</dbReference>
<name>A0A0A9FXT0_ARUDO</name>
<sequence length="43" mass="5179">MFHDWQPDRGSCNFREIILGHHCVYLLLVIKASFFFLFIFLGF</sequence>
<protein>
    <submittedName>
        <fullName evidence="2">Prolyl-tRNA synthetase</fullName>
    </submittedName>
</protein>
<organism evidence="2">
    <name type="scientific">Arundo donax</name>
    <name type="common">Giant reed</name>
    <name type="synonym">Donax arundinaceus</name>
    <dbReference type="NCBI Taxonomy" id="35708"/>
    <lineage>
        <taxon>Eukaryota</taxon>
        <taxon>Viridiplantae</taxon>
        <taxon>Streptophyta</taxon>
        <taxon>Embryophyta</taxon>
        <taxon>Tracheophyta</taxon>
        <taxon>Spermatophyta</taxon>
        <taxon>Magnoliopsida</taxon>
        <taxon>Liliopsida</taxon>
        <taxon>Poales</taxon>
        <taxon>Poaceae</taxon>
        <taxon>PACMAD clade</taxon>
        <taxon>Arundinoideae</taxon>
        <taxon>Arundineae</taxon>
        <taxon>Arundo</taxon>
    </lineage>
</organism>
<feature type="transmembrane region" description="Helical" evidence="1">
    <location>
        <begin position="23"/>
        <end position="41"/>
    </location>
</feature>
<keyword evidence="1" id="KW-0472">Membrane</keyword>
<keyword evidence="2" id="KW-0030">Aminoacyl-tRNA synthetase</keyword>
<dbReference type="GO" id="GO:0004812">
    <property type="term" value="F:aminoacyl-tRNA ligase activity"/>
    <property type="evidence" value="ECO:0007669"/>
    <property type="project" value="UniProtKB-KW"/>
</dbReference>
<dbReference type="AlphaFoldDB" id="A0A0A9FXT0"/>
<evidence type="ECO:0000313" key="2">
    <source>
        <dbReference type="EMBL" id="JAE17625.1"/>
    </source>
</evidence>
<evidence type="ECO:0000256" key="1">
    <source>
        <dbReference type="SAM" id="Phobius"/>
    </source>
</evidence>
<keyword evidence="2" id="KW-0436">Ligase</keyword>
<reference evidence="2" key="1">
    <citation type="submission" date="2014-09" db="EMBL/GenBank/DDBJ databases">
        <authorList>
            <person name="Magalhaes I.L.F."/>
            <person name="Oliveira U."/>
            <person name="Santos F.R."/>
            <person name="Vidigal T.H.D.A."/>
            <person name="Brescovit A.D."/>
            <person name="Santos A.J."/>
        </authorList>
    </citation>
    <scope>NUCLEOTIDE SEQUENCE</scope>
    <source>
        <tissue evidence="2">Shoot tissue taken approximately 20 cm above the soil surface</tissue>
    </source>
</reference>
<keyword evidence="1" id="KW-0812">Transmembrane</keyword>
<reference evidence="2" key="2">
    <citation type="journal article" date="2015" name="Data Brief">
        <title>Shoot transcriptome of the giant reed, Arundo donax.</title>
        <authorList>
            <person name="Barrero R.A."/>
            <person name="Guerrero F.D."/>
            <person name="Moolhuijzen P."/>
            <person name="Goolsby J.A."/>
            <person name="Tidwell J."/>
            <person name="Bellgard S.E."/>
            <person name="Bellgard M.I."/>
        </authorList>
    </citation>
    <scope>NUCLEOTIDE SEQUENCE</scope>
    <source>
        <tissue evidence="2">Shoot tissue taken approximately 20 cm above the soil surface</tissue>
    </source>
</reference>
<keyword evidence="1" id="KW-1133">Transmembrane helix</keyword>
<proteinExistence type="predicted"/>